<dbReference type="Gene3D" id="3.40.50.300">
    <property type="entry name" value="P-loop containing nucleotide triphosphate hydrolases"/>
    <property type="match status" value="1"/>
</dbReference>
<name>A0ABT3EYU0_9BACI</name>
<reference evidence="1" key="1">
    <citation type="submission" date="2022-10" db="EMBL/GenBank/DDBJ databases">
        <title>De novo draft assembly of the Pseudomonas pretiosus genome isolated from the plants rhizorohere.</title>
        <authorList>
            <person name="Robas M."/>
            <person name="Fernandez V.M."/>
            <person name="Provanza A."/>
            <person name="Jimenez P.A."/>
        </authorList>
    </citation>
    <scope>NUCLEOTIDE SEQUENCE</scope>
    <source>
        <strain evidence="1">SAICEU11T</strain>
    </source>
</reference>
<dbReference type="EMBL" id="JAOXJG010000026">
    <property type="protein sequence ID" value="MCW1241953.1"/>
    <property type="molecule type" value="Genomic_DNA"/>
</dbReference>
<dbReference type="Proteomes" id="UP001060566">
    <property type="component" value="Unassembled WGS sequence"/>
</dbReference>
<dbReference type="RefSeq" id="WP_264462858.1">
    <property type="nucleotide sequence ID" value="NZ_JAOXJG010000026.1"/>
</dbReference>
<protein>
    <submittedName>
        <fullName evidence="1">DNA replication protein</fullName>
    </submittedName>
</protein>
<organism evidence="1 2">
    <name type="scientific">Bacillus pretiosus</name>
    <dbReference type="NCBI Taxonomy" id="2983392"/>
    <lineage>
        <taxon>Bacteria</taxon>
        <taxon>Bacillati</taxon>
        <taxon>Bacillota</taxon>
        <taxon>Bacilli</taxon>
        <taxon>Bacillales</taxon>
        <taxon>Bacillaceae</taxon>
        <taxon>Bacillus</taxon>
    </lineage>
</organism>
<dbReference type="GeneID" id="301200814"/>
<evidence type="ECO:0000313" key="2">
    <source>
        <dbReference type="Proteomes" id="UP001060566"/>
    </source>
</evidence>
<sequence>MNKGILRNVLHDGITDAEALPHIVAIHGYSGNGGRVHAANVPKQYRNELISDTIVRESEPKIYAALDRYTKTFVRQWETFEESDQIMGLYLYSPNTGNGKTTTAAALLNEYILRHYVGSLKRGLRPLNQPAYFFDANEWHTLYTQFNRPNVPKDIAVVAAAEYYRRQKIAKEVPFLVMDDIGVREDITEAFRMDLHALINHRNVEELPTIYTSNVPIKDLAALYKDPRLPDRIRDMTRELTFTGTSKRGKRK</sequence>
<comment type="caution">
    <text evidence="1">The sequence shown here is derived from an EMBL/GenBank/DDBJ whole genome shotgun (WGS) entry which is preliminary data.</text>
</comment>
<accession>A0ABT3EYU0</accession>
<dbReference type="InterPro" id="IPR027417">
    <property type="entry name" value="P-loop_NTPase"/>
</dbReference>
<keyword evidence="2" id="KW-1185">Reference proteome</keyword>
<evidence type="ECO:0000313" key="1">
    <source>
        <dbReference type="EMBL" id="MCW1241953.1"/>
    </source>
</evidence>
<gene>
    <name evidence="1" type="ORF">NGM45_23285</name>
</gene>
<proteinExistence type="predicted"/>
<dbReference type="SUPFAM" id="SSF52540">
    <property type="entry name" value="P-loop containing nucleoside triphosphate hydrolases"/>
    <property type="match status" value="1"/>
</dbReference>